<sequence length="518" mass="54898">MFVRELHRDSPTREAEPVNENTIAGYRTIRSLRENAESQTILVRASAHAGAEALVELKTVKRFEAGAAVSRILSEIECGVRAQGESVCLVEDIAAAPDGSPVIVSSWQSGGTLRRLLREREALRPGEAITILAPLSAALGRVHRAGVVLGVITPDSIHFDAAGRPFFAEWEHAQSRETSPTPKDLQWDSAFQADRLHFATLACGVLAAVRADREIERRAAALTEWLSDIEQSSSSVWELDWERKLFELGAPEPVRLDLERESSPAHPEPVLFDRSALVTPLPDGAKSEWGAVFALPPGIQRSVGETAHRIRGFFDGVVGAARRWCAPVRKRTWVIAAAGALALGLAAALLLTDDADAGADASAEASNALSASDSGSDTPDVSAAGAEPSSDGESAAAPEIGATSGAGGLAEDPLEALPTLLATRADCLRDLSVKCLGAVSRSESPAFAADSAVISEVLAGAELSSDALFDAARAVEVQRLGDSVLFEFESPRDESKPASLLLVKGEAGWRIRSYTLPR</sequence>
<keyword evidence="3" id="KW-1185">Reference proteome</keyword>
<evidence type="ECO:0000256" key="1">
    <source>
        <dbReference type="SAM" id="MobiDB-lite"/>
    </source>
</evidence>
<dbReference type="Proteomes" id="UP000231742">
    <property type="component" value="Unassembled WGS sequence"/>
</dbReference>
<accession>A0A2M9D966</accession>
<proteinExistence type="predicted"/>
<protein>
    <recommendedName>
        <fullName evidence="4">Protein kinase domain-containing protein</fullName>
    </recommendedName>
</protein>
<feature type="compositionally biased region" description="Basic and acidic residues" evidence="1">
    <location>
        <begin position="1"/>
        <end position="16"/>
    </location>
</feature>
<dbReference type="AlphaFoldDB" id="A0A2M9D966"/>
<evidence type="ECO:0008006" key="4">
    <source>
        <dbReference type="Google" id="ProtNLM"/>
    </source>
</evidence>
<dbReference type="EMBL" id="PGFH01000001">
    <property type="protein sequence ID" value="PJJ82261.1"/>
    <property type="molecule type" value="Genomic_DNA"/>
</dbReference>
<reference evidence="2 3" key="1">
    <citation type="submission" date="2017-11" db="EMBL/GenBank/DDBJ databases">
        <title>Genomic Encyclopedia of Archaeal and Bacterial Type Strains, Phase II (KMG-II): From Individual Species to Whole Genera.</title>
        <authorList>
            <person name="Goeker M."/>
        </authorList>
    </citation>
    <scope>NUCLEOTIDE SEQUENCE [LARGE SCALE GENOMIC DNA]</scope>
    <source>
        <strain evidence="2 3">DSM 16400</strain>
    </source>
</reference>
<evidence type="ECO:0000313" key="2">
    <source>
        <dbReference type="EMBL" id="PJJ82261.1"/>
    </source>
</evidence>
<gene>
    <name evidence="2" type="ORF">CLV85_1456</name>
</gene>
<feature type="region of interest" description="Disordered" evidence="1">
    <location>
        <begin position="367"/>
        <end position="409"/>
    </location>
</feature>
<dbReference type="InterPro" id="IPR011009">
    <property type="entry name" value="Kinase-like_dom_sf"/>
</dbReference>
<name>A0A2M9D966_9MICO</name>
<evidence type="ECO:0000313" key="3">
    <source>
        <dbReference type="Proteomes" id="UP000231742"/>
    </source>
</evidence>
<dbReference type="SUPFAM" id="SSF56112">
    <property type="entry name" value="Protein kinase-like (PK-like)"/>
    <property type="match status" value="1"/>
</dbReference>
<comment type="caution">
    <text evidence="2">The sequence shown here is derived from an EMBL/GenBank/DDBJ whole genome shotgun (WGS) entry which is preliminary data.</text>
</comment>
<dbReference type="Gene3D" id="1.10.510.10">
    <property type="entry name" value="Transferase(Phosphotransferase) domain 1"/>
    <property type="match status" value="1"/>
</dbReference>
<feature type="region of interest" description="Disordered" evidence="1">
    <location>
        <begin position="1"/>
        <end position="20"/>
    </location>
</feature>
<organism evidence="2 3">
    <name type="scientific">Salinibacterium amurskyense</name>
    <dbReference type="NCBI Taxonomy" id="205941"/>
    <lineage>
        <taxon>Bacteria</taxon>
        <taxon>Bacillati</taxon>
        <taxon>Actinomycetota</taxon>
        <taxon>Actinomycetes</taxon>
        <taxon>Micrococcales</taxon>
        <taxon>Microbacteriaceae</taxon>
        <taxon>Salinibacterium</taxon>
    </lineage>
</organism>